<protein>
    <submittedName>
        <fullName evidence="4">M23 family peptidase</fullName>
    </submittedName>
</protein>
<reference evidence="4 5" key="1">
    <citation type="journal article" date="2017" name="BMC Genomics">
        <title>Genome sequencing of 39 Akkermansia muciniphila isolates reveals its population structure, genomic and functional diverisity, and global distribution in mammalian gut microbiotas.</title>
        <authorList>
            <person name="Guo X."/>
            <person name="Li S."/>
            <person name="Zhang J."/>
            <person name="Wu F."/>
            <person name="Li X."/>
            <person name="Wu D."/>
            <person name="Zhang M."/>
            <person name="Ou Z."/>
            <person name="Jie Z."/>
            <person name="Yan Q."/>
            <person name="Li P."/>
            <person name="Yi J."/>
            <person name="Peng Y."/>
        </authorList>
    </citation>
    <scope>NUCLEOTIDE SEQUENCE [LARGE SCALE GENOMIC DNA]</scope>
    <source>
        <strain evidence="4 5">GP24</strain>
    </source>
</reference>
<dbReference type="PANTHER" id="PTHR21666">
    <property type="entry name" value="PEPTIDASE-RELATED"/>
    <property type="match status" value="1"/>
</dbReference>
<organism evidence="4 5">
    <name type="scientific">Akkermansia muciniphila</name>
    <dbReference type="NCBI Taxonomy" id="239935"/>
    <lineage>
        <taxon>Bacteria</taxon>
        <taxon>Pseudomonadati</taxon>
        <taxon>Verrucomicrobiota</taxon>
        <taxon>Verrucomicrobiia</taxon>
        <taxon>Verrucomicrobiales</taxon>
        <taxon>Akkermansiaceae</taxon>
        <taxon>Akkermansia</taxon>
    </lineage>
</organism>
<dbReference type="CDD" id="cd12797">
    <property type="entry name" value="M23_peptidase"/>
    <property type="match status" value="1"/>
</dbReference>
<evidence type="ECO:0000256" key="1">
    <source>
        <dbReference type="ARBA" id="ARBA00022729"/>
    </source>
</evidence>
<dbReference type="OrthoDB" id="186635at2"/>
<name>A0A2N8HGC1_9BACT</name>
<dbReference type="GO" id="GO:0004222">
    <property type="term" value="F:metalloendopeptidase activity"/>
    <property type="evidence" value="ECO:0007669"/>
    <property type="project" value="TreeGrafter"/>
</dbReference>
<dbReference type="EMBL" id="PJKA01000003">
    <property type="protein sequence ID" value="PNC19792.1"/>
    <property type="molecule type" value="Genomic_DNA"/>
</dbReference>
<keyword evidence="1 2" id="KW-0732">Signal</keyword>
<feature type="signal peptide" evidence="2">
    <location>
        <begin position="1"/>
        <end position="26"/>
    </location>
</feature>
<dbReference type="PROSITE" id="PS51257">
    <property type="entry name" value="PROKAR_LIPOPROTEIN"/>
    <property type="match status" value="1"/>
</dbReference>
<sequence length="349" mass="38276">MSMHGKFLPFLIVILLLSCSMPFLMADTVVRFPTENTALLDNRPQDFYMYVDRNFEGVKSQPWQAGAYGFTRTLVRTQAGPVAVKFHEGIDIKPLKRDASGTPLDDVHPVAGGTVVHASSNPTHSNYGRYVVIEHRPADGPFYSLYAHLASVSCKEGDQVGTGNVIGRLGYSGVGLNKTRSHVHLELCLKLQDDFETWYSSLKLGTPNRHGAYNGLNLAGFDPAPVLIQCKDGAEFSLSRHISSLPVQYVVRVPSTGNAPNLVTRYPFMLKPGPDNPKSWEISFTGTGVPVSVTPSAQPCTEPTVIRAVPHPFSQLYRTCNRVSGSSKEPKLTASGKRYIRLIFMGPEP</sequence>
<dbReference type="InterPro" id="IPR050570">
    <property type="entry name" value="Cell_wall_metabolism_enzyme"/>
</dbReference>
<dbReference type="RefSeq" id="WP_102711998.1">
    <property type="nucleotide sequence ID" value="NZ_CABMLK010000002.1"/>
</dbReference>
<dbReference type="SUPFAM" id="SSF51261">
    <property type="entry name" value="Duplicated hybrid motif"/>
    <property type="match status" value="1"/>
</dbReference>
<evidence type="ECO:0000256" key="2">
    <source>
        <dbReference type="SAM" id="SignalP"/>
    </source>
</evidence>
<dbReference type="Gene3D" id="2.70.70.10">
    <property type="entry name" value="Glucose Permease (Domain IIA)"/>
    <property type="match status" value="1"/>
</dbReference>
<evidence type="ECO:0000313" key="5">
    <source>
        <dbReference type="Proteomes" id="UP000236000"/>
    </source>
</evidence>
<dbReference type="Proteomes" id="UP000236000">
    <property type="component" value="Unassembled WGS sequence"/>
</dbReference>
<feature type="domain" description="M23ase beta-sheet core" evidence="3">
    <location>
        <begin position="86"/>
        <end position="187"/>
    </location>
</feature>
<dbReference type="Pfam" id="PF01551">
    <property type="entry name" value="Peptidase_M23"/>
    <property type="match status" value="1"/>
</dbReference>
<accession>A0A2N8HGC1</accession>
<feature type="chain" id="PRO_5018069527" evidence="2">
    <location>
        <begin position="27"/>
        <end position="349"/>
    </location>
</feature>
<evidence type="ECO:0000259" key="3">
    <source>
        <dbReference type="Pfam" id="PF01551"/>
    </source>
</evidence>
<evidence type="ECO:0000313" key="4">
    <source>
        <dbReference type="EMBL" id="PNC19792.1"/>
    </source>
</evidence>
<dbReference type="AlphaFoldDB" id="A0A2N8HGC1"/>
<dbReference type="InterPro" id="IPR016047">
    <property type="entry name" value="M23ase_b-sheet_dom"/>
</dbReference>
<dbReference type="PANTHER" id="PTHR21666:SF289">
    <property type="entry name" value="L-ALA--D-GLU ENDOPEPTIDASE"/>
    <property type="match status" value="1"/>
</dbReference>
<gene>
    <name evidence="4" type="ORF">CXU22_01920</name>
</gene>
<proteinExistence type="predicted"/>
<dbReference type="InterPro" id="IPR011055">
    <property type="entry name" value="Dup_hybrid_motif"/>
</dbReference>
<comment type="caution">
    <text evidence="4">The sequence shown here is derived from an EMBL/GenBank/DDBJ whole genome shotgun (WGS) entry which is preliminary data.</text>
</comment>